<sequence length="415" mass="45684">MKALFCTAIAPLFAGWALLSGTPPAAAVEWHGLLDMRALHTDAERSWTDAGLGKLRHDKQSSGLRLGQAFLSAQADLLSNTITGRLVLSAADDRAGALDVNEAWLLWSPLPSSAWKTRVKLGAFFPASSLELDYDSIGWTPSRTVSSSAVNSWIGEELRTQGAELTLTHKGRQSNSLHDFGLTLAVFGGNDPAGTLMGWRGWSISDRVSGLTEGLLLADLPVYRPSGEIPKQNRSVHLFRELDGRAGYYLGGQYAYTEQVELSALHYDNRGDPLVEKNGQYAWHTRFDHIGLRLRPAGEWELAAQLMSGETLMGPQAVRLSFKAGYLLASHPFAQGHLSLRYDRFRARENDILPSDPNHEDGRALALAYALPLRQGWSLLGEWLVVKSTRPARRLTGNAPAQTERSLTASLRWQF</sequence>
<keyword evidence="3" id="KW-1185">Reference proteome</keyword>
<dbReference type="Proteomes" id="UP001209701">
    <property type="component" value="Unassembled WGS sequence"/>
</dbReference>
<evidence type="ECO:0000313" key="2">
    <source>
        <dbReference type="EMBL" id="MCV2367918.1"/>
    </source>
</evidence>
<feature type="chain" id="PRO_5045092278" description="Porin" evidence="1">
    <location>
        <begin position="28"/>
        <end position="415"/>
    </location>
</feature>
<organism evidence="2 3">
    <name type="scientific">Roseateles oligotrophus</name>
    <dbReference type="NCBI Taxonomy" id="1769250"/>
    <lineage>
        <taxon>Bacteria</taxon>
        <taxon>Pseudomonadati</taxon>
        <taxon>Pseudomonadota</taxon>
        <taxon>Betaproteobacteria</taxon>
        <taxon>Burkholderiales</taxon>
        <taxon>Sphaerotilaceae</taxon>
        <taxon>Roseateles</taxon>
    </lineage>
</organism>
<dbReference type="EMBL" id="JAJIRN010000003">
    <property type="protein sequence ID" value="MCV2367918.1"/>
    <property type="molecule type" value="Genomic_DNA"/>
</dbReference>
<name>A0ABT2YD01_9BURK</name>
<accession>A0ABT2YD01</accession>
<gene>
    <name evidence="2" type="ORF">LNV07_07395</name>
</gene>
<keyword evidence="1" id="KW-0732">Signal</keyword>
<comment type="caution">
    <text evidence="2">The sequence shown here is derived from an EMBL/GenBank/DDBJ whole genome shotgun (WGS) entry which is preliminary data.</text>
</comment>
<protein>
    <recommendedName>
        <fullName evidence="4">Porin</fullName>
    </recommendedName>
</protein>
<evidence type="ECO:0008006" key="4">
    <source>
        <dbReference type="Google" id="ProtNLM"/>
    </source>
</evidence>
<evidence type="ECO:0000313" key="3">
    <source>
        <dbReference type="Proteomes" id="UP001209701"/>
    </source>
</evidence>
<evidence type="ECO:0000256" key="1">
    <source>
        <dbReference type="SAM" id="SignalP"/>
    </source>
</evidence>
<reference evidence="2 3" key="1">
    <citation type="submission" date="2021-11" db="EMBL/GenBank/DDBJ databases">
        <authorList>
            <person name="Liang Q."/>
            <person name="Mou H."/>
            <person name="Liu Z."/>
        </authorList>
    </citation>
    <scope>NUCLEOTIDE SEQUENCE [LARGE SCALE GENOMIC DNA]</scope>
    <source>
        <strain evidence="2 3">CHU3</strain>
    </source>
</reference>
<feature type="signal peptide" evidence="1">
    <location>
        <begin position="1"/>
        <end position="27"/>
    </location>
</feature>
<dbReference type="RefSeq" id="WP_263570543.1">
    <property type="nucleotide sequence ID" value="NZ_JAJIRN010000003.1"/>
</dbReference>
<proteinExistence type="predicted"/>